<evidence type="ECO:0000256" key="5">
    <source>
        <dbReference type="ARBA" id="ARBA00022989"/>
    </source>
</evidence>
<dbReference type="PANTHER" id="PTHR43414:SF6">
    <property type="entry name" value="MULTIDRUG RESISTANCE PROTEIN MDTG"/>
    <property type="match status" value="1"/>
</dbReference>
<dbReference type="InterPro" id="IPR005828">
    <property type="entry name" value="MFS_sugar_transport-like"/>
</dbReference>
<feature type="transmembrane region" description="Helical" evidence="7">
    <location>
        <begin position="103"/>
        <end position="122"/>
    </location>
</feature>
<dbReference type="RefSeq" id="WP_120192344.1">
    <property type="nucleotide sequence ID" value="NZ_RAPK01000007.1"/>
</dbReference>
<feature type="transmembrane region" description="Helical" evidence="7">
    <location>
        <begin position="277"/>
        <end position="299"/>
    </location>
</feature>
<protein>
    <submittedName>
        <fullName evidence="9">DHA1 family multidrug resistance protein-like MFS transporter</fullName>
    </submittedName>
</protein>
<dbReference type="GO" id="GO:0022857">
    <property type="term" value="F:transmembrane transporter activity"/>
    <property type="evidence" value="ECO:0007669"/>
    <property type="project" value="InterPro"/>
</dbReference>
<feature type="transmembrane region" description="Helical" evidence="7">
    <location>
        <begin position="166"/>
        <end position="185"/>
    </location>
</feature>
<feature type="transmembrane region" description="Helical" evidence="7">
    <location>
        <begin position="44"/>
        <end position="66"/>
    </location>
</feature>
<dbReference type="GO" id="GO:0005886">
    <property type="term" value="C:plasma membrane"/>
    <property type="evidence" value="ECO:0007669"/>
    <property type="project" value="UniProtKB-SubCell"/>
</dbReference>
<gene>
    <name evidence="9" type="ORF">ATL39_1167</name>
</gene>
<comment type="caution">
    <text evidence="9">The sequence shown here is derived from an EMBL/GenBank/DDBJ whole genome shotgun (WGS) entry which is preliminary data.</text>
</comment>
<feature type="transmembrane region" description="Helical" evidence="7">
    <location>
        <begin position="78"/>
        <end position="97"/>
    </location>
</feature>
<feature type="domain" description="Major facilitator superfamily (MFS) profile" evidence="8">
    <location>
        <begin position="7"/>
        <end position="393"/>
    </location>
</feature>
<feature type="transmembrane region" description="Helical" evidence="7">
    <location>
        <begin position="206"/>
        <end position="228"/>
    </location>
</feature>
<dbReference type="PRINTS" id="PR01035">
    <property type="entry name" value="TCRTETA"/>
</dbReference>
<evidence type="ECO:0000256" key="7">
    <source>
        <dbReference type="SAM" id="Phobius"/>
    </source>
</evidence>
<feature type="transmembrane region" description="Helical" evidence="7">
    <location>
        <begin position="134"/>
        <end position="154"/>
    </location>
</feature>
<keyword evidence="6 7" id="KW-0472">Membrane</keyword>
<evidence type="ECO:0000313" key="10">
    <source>
        <dbReference type="Proteomes" id="UP000285120"/>
    </source>
</evidence>
<organism evidence="9 10">
    <name type="scientific">Sinobaca qinghaiensis</name>
    <dbReference type="NCBI Taxonomy" id="342944"/>
    <lineage>
        <taxon>Bacteria</taxon>
        <taxon>Bacillati</taxon>
        <taxon>Bacillota</taxon>
        <taxon>Bacilli</taxon>
        <taxon>Bacillales</taxon>
        <taxon>Sporolactobacillaceae</taxon>
        <taxon>Sinobaca</taxon>
    </lineage>
</organism>
<evidence type="ECO:0000313" key="9">
    <source>
        <dbReference type="EMBL" id="RKD75468.1"/>
    </source>
</evidence>
<proteinExistence type="predicted"/>
<evidence type="ECO:0000256" key="6">
    <source>
        <dbReference type="ARBA" id="ARBA00023136"/>
    </source>
</evidence>
<evidence type="ECO:0000256" key="4">
    <source>
        <dbReference type="ARBA" id="ARBA00022692"/>
    </source>
</evidence>
<dbReference type="PANTHER" id="PTHR43414">
    <property type="entry name" value="MULTIDRUG RESISTANCE PROTEIN MDTG"/>
    <property type="match status" value="1"/>
</dbReference>
<evidence type="ECO:0000256" key="3">
    <source>
        <dbReference type="ARBA" id="ARBA00022475"/>
    </source>
</evidence>
<dbReference type="SUPFAM" id="SSF103473">
    <property type="entry name" value="MFS general substrate transporter"/>
    <property type="match status" value="1"/>
</dbReference>
<evidence type="ECO:0000256" key="1">
    <source>
        <dbReference type="ARBA" id="ARBA00004651"/>
    </source>
</evidence>
<feature type="transmembrane region" description="Helical" evidence="7">
    <location>
        <begin position="7"/>
        <end position="32"/>
    </location>
</feature>
<keyword evidence="3" id="KW-1003">Cell membrane</keyword>
<dbReference type="InterPro" id="IPR011701">
    <property type="entry name" value="MFS"/>
</dbReference>
<feature type="transmembrane region" description="Helical" evidence="7">
    <location>
        <begin position="305"/>
        <end position="326"/>
    </location>
</feature>
<reference evidence="9 10" key="1">
    <citation type="submission" date="2018-09" db="EMBL/GenBank/DDBJ databases">
        <title>Genomic Encyclopedia of Archaeal and Bacterial Type Strains, Phase II (KMG-II): from individual species to whole genera.</title>
        <authorList>
            <person name="Goeker M."/>
        </authorList>
    </citation>
    <scope>NUCLEOTIDE SEQUENCE [LARGE SCALE GENOMIC DNA]</scope>
    <source>
        <strain evidence="9 10">DSM 17008</strain>
    </source>
</reference>
<dbReference type="InterPro" id="IPR001958">
    <property type="entry name" value="Tet-R_TetA/multi-R_MdtG-like"/>
</dbReference>
<dbReference type="Gene3D" id="1.20.1250.20">
    <property type="entry name" value="MFS general substrate transporter like domains"/>
    <property type="match status" value="2"/>
</dbReference>
<dbReference type="OrthoDB" id="65739at2"/>
<feature type="transmembrane region" description="Helical" evidence="7">
    <location>
        <begin position="371"/>
        <end position="389"/>
    </location>
</feature>
<accession>A0A419V696</accession>
<keyword evidence="4 7" id="KW-0812">Transmembrane</keyword>
<dbReference type="AlphaFoldDB" id="A0A419V696"/>
<dbReference type="EMBL" id="RAPK01000007">
    <property type="protein sequence ID" value="RKD75468.1"/>
    <property type="molecule type" value="Genomic_DNA"/>
</dbReference>
<dbReference type="Proteomes" id="UP000285120">
    <property type="component" value="Unassembled WGS sequence"/>
</dbReference>
<feature type="transmembrane region" description="Helical" evidence="7">
    <location>
        <begin position="248"/>
        <end position="270"/>
    </location>
</feature>
<dbReference type="InterPro" id="IPR020846">
    <property type="entry name" value="MFS_dom"/>
</dbReference>
<feature type="transmembrane region" description="Helical" evidence="7">
    <location>
        <begin position="346"/>
        <end position="365"/>
    </location>
</feature>
<dbReference type="PROSITE" id="PS50850">
    <property type="entry name" value="MFS"/>
    <property type="match status" value="1"/>
</dbReference>
<name>A0A419V696_9BACL</name>
<keyword evidence="5 7" id="KW-1133">Transmembrane helix</keyword>
<dbReference type="InterPro" id="IPR036259">
    <property type="entry name" value="MFS_trans_sf"/>
</dbReference>
<sequence>MPKWKKNLYILVVSQFMVMAAMTMIIPFLPLYLQELGVTDPQSITIWAGFIFGINFLSAFIVSPFWGKLADKYGRKPMVLRSGIGMAIVMILTGFATGPWSLLFLRFLNGTISGFIPASIALVSTNTPKEKAGYALGILQSGAVAGGICGPLFGGLLAEAFGFRTIFNITGVGLALAALTVWLFVKEDFTPPEAGEKTSTMDDFKKIAAVSPIIQIYMVVFIIQFALIGVNPLVSLYVEDLSGGVNSAFYAGLAVSSMGIANMVAAPILGKTSDNKGAYYTLFVCLIGAAVFSVPQAFVTNLWQLIAMRFMTGLCLGGLLPAANTLIRQLAPSGMESRTYGFSNSFLFLGSLLGPIIGGLLAAVYGIQGVFLVSAVMLTIAVIIMKIYVIPGIKKRKDDSGD</sequence>
<keyword evidence="10" id="KW-1185">Reference proteome</keyword>
<dbReference type="Pfam" id="PF07690">
    <property type="entry name" value="MFS_1"/>
    <property type="match status" value="1"/>
</dbReference>
<evidence type="ECO:0000259" key="8">
    <source>
        <dbReference type="PROSITE" id="PS50850"/>
    </source>
</evidence>
<keyword evidence="2" id="KW-0813">Transport</keyword>
<dbReference type="Pfam" id="PF00083">
    <property type="entry name" value="Sugar_tr"/>
    <property type="match status" value="1"/>
</dbReference>
<evidence type="ECO:0000256" key="2">
    <source>
        <dbReference type="ARBA" id="ARBA00022448"/>
    </source>
</evidence>
<comment type="subcellular location">
    <subcellularLocation>
        <location evidence="1">Cell membrane</location>
        <topology evidence="1">Multi-pass membrane protein</topology>
    </subcellularLocation>
</comment>